<name>A0A5M8NSH2_9BACT</name>
<dbReference type="EMBL" id="SNRX01000180">
    <property type="protein sequence ID" value="KAA6299946.1"/>
    <property type="molecule type" value="Genomic_DNA"/>
</dbReference>
<feature type="non-terminal residue" evidence="2">
    <location>
        <position position="417"/>
    </location>
</feature>
<gene>
    <name evidence="2" type="ORF">EZS26_003910</name>
</gene>
<evidence type="ECO:0000259" key="1">
    <source>
        <dbReference type="Pfam" id="PF17389"/>
    </source>
</evidence>
<dbReference type="Pfam" id="PF17389">
    <property type="entry name" value="Bac_rhamnosid6H"/>
    <property type="match status" value="1"/>
</dbReference>
<dbReference type="GO" id="GO:0005975">
    <property type="term" value="P:carbohydrate metabolic process"/>
    <property type="evidence" value="ECO:0007669"/>
    <property type="project" value="InterPro"/>
</dbReference>
<dbReference type="InterPro" id="IPR012341">
    <property type="entry name" value="6hp_glycosidase-like_sf"/>
</dbReference>
<proteinExistence type="predicted"/>
<dbReference type="SUPFAM" id="SSF48208">
    <property type="entry name" value="Six-hairpin glycosidases"/>
    <property type="match status" value="1"/>
</dbReference>
<sequence length="417" mass="47006">MFSKQNGIIDDADTIRWDDDARLFYANDVSNNWYAVWGTDAVIEGYTAYSSCPVETKGKGKSATLNSSLILKAGKKEVVTYFICSSTKSADEAKTVYADLSQNKDVLLAQKKELYHSVLKRARIEIPDKQLEKTYNWVKINTQWLVSDLTGIGRFLGAGAVEYPWLFGCDNSYATQGLLATSDFDLAKSTLRLLKNVSERVNGNGQIIHEMSSNGFVYNKGNTQETAHYIMAVWKAFLWTGDIDFLRDVYPYIKKGVQWLTVDMDTNHNLFPEGYGIMEVRGLNAELIDVAVYTEQALEVTAQMAVLFDDTTLAANLQSKANELKEKINTQFWDEEESSYCDFYGTREQAIAVTKGAIEQVKYVYGGNDSESIQEKTLFYNTLLEKFSQLPAGTEHGWFTNKNWVINTPIETGIAPR</sequence>
<dbReference type="Proteomes" id="UP000324575">
    <property type="component" value="Unassembled WGS sequence"/>
</dbReference>
<dbReference type="AlphaFoldDB" id="A0A5M8NSH2"/>
<feature type="domain" description="Alpha-L-rhamnosidase six-hairpin glycosidase" evidence="1">
    <location>
        <begin position="180"/>
        <end position="341"/>
    </location>
</feature>
<protein>
    <recommendedName>
        <fullName evidence="1">Alpha-L-rhamnosidase six-hairpin glycosidase domain-containing protein</fullName>
    </recommendedName>
</protein>
<comment type="caution">
    <text evidence="2">The sequence shown here is derived from an EMBL/GenBank/DDBJ whole genome shotgun (WGS) entry which is preliminary data.</text>
</comment>
<evidence type="ECO:0000313" key="3">
    <source>
        <dbReference type="Proteomes" id="UP000324575"/>
    </source>
</evidence>
<dbReference type="InterPro" id="IPR008928">
    <property type="entry name" value="6-hairpin_glycosidase_sf"/>
</dbReference>
<dbReference type="InterPro" id="IPR035396">
    <property type="entry name" value="Bac_rhamnosid6H"/>
</dbReference>
<accession>A0A5M8NSH2</accession>
<dbReference type="Gene3D" id="1.50.10.10">
    <property type="match status" value="1"/>
</dbReference>
<organism evidence="2 3">
    <name type="scientific">Candidatus Ordinivivax streblomastigis</name>
    <dbReference type="NCBI Taxonomy" id="2540710"/>
    <lineage>
        <taxon>Bacteria</taxon>
        <taxon>Pseudomonadati</taxon>
        <taxon>Bacteroidota</taxon>
        <taxon>Bacteroidia</taxon>
        <taxon>Bacteroidales</taxon>
        <taxon>Candidatus Ordinivivax</taxon>
    </lineage>
</organism>
<evidence type="ECO:0000313" key="2">
    <source>
        <dbReference type="EMBL" id="KAA6299946.1"/>
    </source>
</evidence>
<reference evidence="2 3" key="1">
    <citation type="submission" date="2019-03" db="EMBL/GenBank/DDBJ databases">
        <title>Single cell metagenomics reveals metabolic interactions within the superorganism composed of flagellate Streblomastix strix and complex community of Bacteroidetes bacteria on its surface.</title>
        <authorList>
            <person name="Treitli S.C."/>
            <person name="Kolisko M."/>
            <person name="Husnik F."/>
            <person name="Keeling P."/>
            <person name="Hampl V."/>
        </authorList>
    </citation>
    <scope>NUCLEOTIDE SEQUENCE [LARGE SCALE GENOMIC DNA]</scope>
    <source>
        <strain evidence="2">St1</strain>
    </source>
</reference>